<dbReference type="Gene3D" id="2.60.120.10">
    <property type="entry name" value="Jelly Rolls"/>
    <property type="match status" value="1"/>
</dbReference>
<keyword evidence="2 11" id="KW-0963">Cytoplasm</keyword>
<dbReference type="InterPro" id="IPR004313">
    <property type="entry name" value="ARD"/>
</dbReference>
<dbReference type="GO" id="GO:0010308">
    <property type="term" value="F:acireductone dioxygenase (Ni2+-requiring) activity"/>
    <property type="evidence" value="ECO:0007669"/>
    <property type="project" value="UniProtKB-UniRule"/>
</dbReference>
<comment type="similarity">
    <text evidence="11">Belongs to the acireductone dioxygenase (ARD) family.</text>
</comment>
<dbReference type="UniPathway" id="UPA00904">
    <property type="reaction ID" value="UER00878"/>
</dbReference>
<evidence type="ECO:0000256" key="6">
    <source>
        <dbReference type="ARBA" id="ARBA00022964"/>
    </source>
</evidence>
<dbReference type="EC" id="1.13.11.54" evidence="11"/>
<accession>A0A0D0TLB3</accession>
<keyword evidence="3 11" id="KW-0533">Nickel</keyword>
<dbReference type="GO" id="GO:0005737">
    <property type="term" value="C:cytoplasm"/>
    <property type="evidence" value="ECO:0007669"/>
    <property type="project" value="UniProtKB-SubCell"/>
</dbReference>
<dbReference type="InterPro" id="IPR011051">
    <property type="entry name" value="RmlC_Cupin_sf"/>
</dbReference>
<comment type="catalytic activity">
    <reaction evidence="11">
        <text>1,2-dihydroxy-5-(methylsulfanyl)pent-1-en-3-one + O2 = 3-(methylsulfanyl)propanoate + CO + formate + 2 H(+)</text>
        <dbReference type="Rhea" id="RHEA:14161"/>
        <dbReference type="ChEBI" id="CHEBI:15378"/>
        <dbReference type="ChEBI" id="CHEBI:15379"/>
        <dbReference type="ChEBI" id="CHEBI:15740"/>
        <dbReference type="ChEBI" id="CHEBI:17245"/>
        <dbReference type="ChEBI" id="CHEBI:49016"/>
        <dbReference type="ChEBI" id="CHEBI:49252"/>
        <dbReference type="EC" id="1.13.11.53"/>
    </reaction>
</comment>
<comment type="pathway">
    <text evidence="11">Amino-acid biosynthesis; L-methionine biosynthesis via salvage pathway; L-methionine from S-methyl-5-thio-alpha-D-ribose 1-phosphate: step 5/6.</text>
</comment>
<evidence type="ECO:0000256" key="7">
    <source>
        <dbReference type="ARBA" id="ARBA00023002"/>
    </source>
</evidence>
<keyword evidence="6 11" id="KW-0223">Dioxygenase</keyword>
<comment type="function">
    <text evidence="11">Catalyzes 2 different reactions between oxygen and the acireductone 1,2-dihydroxy-3-keto-5-methylthiopentene (DHK-MTPene) depending upon the metal bound in the active site. Fe-containing acireductone dioxygenase (Fe-ARD) produces formate and 2-keto-4-methylthiobutyrate (KMTB), the alpha-ketoacid precursor of methionine in the methionine recycle pathway. Ni-containing acireductone dioxygenase (Ni-ARD) produces methylthiopropionate, carbon monoxide and formate, and does not lie on the methionine recycle pathway.</text>
</comment>
<evidence type="ECO:0000313" key="13">
    <source>
        <dbReference type="EMBL" id="KIR47342.1"/>
    </source>
</evidence>
<dbReference type="AlphaFoldDB" id="A0A0D0TLB3"/>
<dbReference type="InterPro" id="IPR014710">
    <property type="entry name" value="RmlC-like_jellyroll"/>
</dbReference>
<protein>
    <recommendedName>
        <fullName evidence="11">Acireductone dioxygenase</fullName>
    </recommendedName>
    <alternativeName>
        <fullName evidence="11">Acireductone dioxygenase (Fe(2+)-requiring)</fullName>
        <shortName evidence="11">ARD'</shortName>
        <shortName evidence="11">Fe-ARD</shortName>
        <ecNumber evidence="11">1.13.11.54</ecNumber>
    </alternativeName>
    <alternativeName>
        <fullName evidence="11">Acireductone dioxygenase (Ni(2+)-requiring)</fullName>
        <shortName evidence="11">ARD</shortName>
        <shortName evidence="11">Ni-ARD</shortName>
        <ecNumber evidence="11">1.13.11.53</ecNumber>
    </alternativeName>
</protein>
<keyword evidence="5 11" id="KW-0479">Metal-binding</keyword>
<dbReference type="GO" id="GO:0010309">
    <property type="term" value="F:acireductone dioxygenase [iron(II)-requiring] activity"/>
    <property type="evidence" value="ECO:0007669"/>
    <property type="project" value="UniProtKB-UniRule"/>
</dbReference>
<dbReference type="PANTHER" id="PTHR23418:SF0">
    <property type="entry name" value="ACIREDUCTONE DIOXYGENASE"/>
    <property type="match status" value="1"/>
</dbReference>
<dbReference type="GO" id="GO:0019509">
    <property type="term" value="P:L-methionine salvage from methylthioadenosine"/>
    <property type="evidence" value="ECO:0007669"/>
    <property type="project" value="UniProtKB-UniRule"/>
</dbReference>
<comment type="subcellular location">
    <subcellularLocation>
        <location evidence="11">Cytoplasm</location>
    </subcellularLocation>
    <subcellularLocation>
        <location evidence="11">Nucleus</location>
    </subcellularLocation>
</comment>
<feature type="signal peptide" evidence="12">
    <location>
        <begin position="1"/>
        <end position="16"/>
    </location>
</feature>
<feature type="binding site" evidence="11">
    <location>
        <position position="110"/>
    </location>
    <ligand>
        <name>Ni(2+)</name>
        <dbReference type="ChEBI" id="CHEBI:49786"/>
        <note>for nickel-dependent acireductone dioxygenase activity</note>
    </ligand>
</feature>
<dbReference type="FunFam" id="2.60.120.10:FF:000079">
    <property type="entry name" value="1,2-dihydroxy-3-keto-5-methylthiopentene dioxygenase"/>
    <property type="match status" value="1"/>
</dbReference>
<comment type="catalytic activity">
    <reaction evidence="1 11">
        <text>1,2-dihydroxy-5-(methylsulfanyl)pent-1-en-3-one + O2 = 4-methylsulfanyl-2-oxobutanoate + formate + 2 H(+)</text>
        <dbReference type="Rhea" id="RHEA:24504"/>
        <dbReference type="ChEBI" id="CHEBI:15378"/>
        <dbReference type="ChEBI" id="CHEBI:15379"/>
        <dbReference type="ChEBI" id="CHEBI:15740"/>
        <dbReference type="ChEBI" id="CHEBI:16723"/>
        <dbReference type="ChEBI" id="CHEBI:49252"/>
        <dbReference type="EC" id="1.13.11.54"/>
    </reaction>
</comment>
<reference evidence="13" key="1">
    <citation type="submission" date="2015-01" db="EMBL/GenBank/DDBJ databases">
        <title>The Genome Sequence of Cryptococcus gattii CA1280.</title>
        <authorList>
            <consortium name="The Broad Institute Genomics Platform"/>
            <person name="Cuomo C."/>
            <person name="Litvintseva A."/>
            <person name="Chen Y."/>
            <person name="Heitman J."/>
            <person name="Sun S."/>
            <person name="Springer D."/>
            <person name="Dromer F."/>
            <person name="Young S."/>
            <person name="Zeng Q."/>
            <person name="Gargeya S."/>
            <person name="Abouelleil A."/>
            <person name="Alvarado L."/>
            <person name="Chapman S.B."/>
            <person name="Gainer-Dewar J."/>
            <person name="Goldberg J."/>
            <person name="Griggs A."/>
            <person name="Gujja S."/>
            <person name="Hansen M."/>
            <person name="Howarth C."/>
            <person name="Imamovic A."/>
            <person name="Larimer J."/>
            <person name="Murphy C."/>
            <person name="Naylor J."/>
            <person name="Pearson M."/>
            <person name="Priest M."/>
            <person name="Roberts A."/>
            <person name="Saif S."/>
            <person name="Shea T."/>
            <person name="Sykes S."/>
            <person name="Wortman J."/>
            <person name="Nusbaum C."/>
            <person name="Birren B."/>
        </authorList>
    </citation>
    <scope>NUCLEOTIDE SEQUENCE [LARGE SCALE GENOMIC DNA]</scope>
    <source>
        <strain evidence="13">CA1280</strain>
    </source>
</reference>
<evidence type="ECO:0000256" key="11">
    <source>
        <dbReference type="HAMAP-Rule" id="MF_03154"/>
    </source>
</evidence>
<evidence type="ECO:0000256" key="9">
    <source>
        <dbReference type="ARBA" id="ARBA00023167"/>
    </source>
</evidence>
<dbReference type="HOGENOM" id="CLU_090154_1_0_1"/>
<evidence type="ECO:0000256" key="2">
    <source>
        <dbReference type="ARBA" id="ARBA00022490"/>
    </source>
</evidence>
<dbReference type="HAMAP" id="MF_03154">
    <property type="entry name" value="Salvage_MtnD_euk"/>
    <property type="match status" value="1"/>
</dbReference>
<keyword evidence="10 11" id="KW-0539">Nucleus</keyword>
<dbReference type="GO" id="GO:0005634">
    <property type="term" value="C:nucleus"/>
    <property type="evidence" value="ECO:0007669"/>
    <property type="project" value="UniProtKB-SubCell"/>
</dbReference>
<feature type="binding site" evidence="11">
    <location>
        <position position="116"/>
    </location>
    <ligand>
        <name>Ni(2+)</name>
        <dbReference type="ChEBI" id="CHEBI:49786"/>
        <note>for nickel-dependent acireductone dioxygenase activity</note>
    </ligand>
</feature>
<dbReference type="SUPFAM" id="SSF51182">
    <property type="entry name" value="RmlC-like cupins"/>
    <property type="match status" value="1"/>
</dbReference>
<dbReference type="EC" id="1.13.11.53" evidence="11"/>
<evidence type="ECO:0000256" key="3">
    <source>
        <dbReference type="ARBA" id="ARBA00022596"/>
    </source>
</evidence>
<dbReference type="OrthoDB" id="1867259at2759"/>
<evidence type="ECO:0000256" key="8">
    <source>
        <dbReference type="ARBA" id="ARBA00023004"/>
    </source>
</evidence>
<dbReference type="PANTHER" id="PTHR23418">
    <property type="entry name" value="ACIREDUCTONE DIOXYGENASE"/>
    <property type="match status" value="1"/>
</dbReference>
<dbReference type="EMBL" id="KN847980">
    <property type="protein sequence ID" value="KIR47342.1"/>
    <property type="molecule type" value="Genomic_DNA"/>
</dbReference>
<evidence type="ECO:0000256" key="1">
    <source>
        <dbReference type="ARBA" id="ARBA00000428"/>
    </source>
</evidence>
<feature type="binding site" evidence="11">
    <location>
        <position position="116"/>
    </location>
    <ligand>
        <name>Fe(2+)</name>
        <dbReference type="ChEBI" id="CHEBI:29033"/>
        <note>for iron-dependent acireductone dioxygenase activity</note>
    </ligand>
</feature>
<dbReference type="GO" id="GO:0016151">
    <property type="term" value="F:nickel cation binding"/>
    <property type="evidence" value="ECO:0007669"/>
    <property type="project" value="UniProtKB-UniRule"/>
</dbReference>
<organism evidence="13">
    <name type="scientific">Cryptococcus bacillisporus CA1280</name>
    <dbReference type="NCBI Taxonomy" id="1296109"/>
    <lineage>
        <taxon>Eukaryota</taxon>
        <taxon>Fungi</taxon>
        <taxon>Dikarya</taxon>
        <taxon>Basidiomycota</taxon>
        <taxon>Agaricomycotina</taxon>
        <taxon>Tremellomycetes</taxon>
        <taxon>Tremellales</taxon>
        <taxon>Cryptococcaceae</taxon>
        <taxon>Cryptococcus</taxon>
        <taxon>Cryptococcus gattii species complex</taxon>
    </lineage>
</organism>
<dbReference type="GO" id="GO:0005506">
    <property type="term" value="F:iron ion binding"/>
    <property type="evidence" value="ECO:0007669"/>
    <property type="project" value="UniProtKB-UniRule"/>
</dbReference>
<keyword evidence="9 11" id="KW-0486">Methionine biosynthesis</keyword>
<dbReference type="CDD" id="cd02232">
    <property type="entry name" value="cupin_ARD"/>
    <property type="match status" value="1"/>
</dbReference>
<feature type="binding site" evidence="11">
    <location>
        <position position="110"/>
    </location>
    <ligand>
        <name>Fe(2+)</name>
        <dbReference type="ChEBI" id="CHEBI:29033"/>
        <note>for iron-dependent acireductone dioxygenase activity</note>
    </ligand>
</feature>
<dbReference type="Pfam" id="PF03079">
    <property type="entry name" value="ARD"/>
    <property type="match status" value="1"/>
</dbReference>
<proteinExistence type="inferred from homology"/>
<keyword evidence="4 11" id="KW-0028">Amino-acid biosynthesis</keyword>
<evidence type="ECO:0000256" key="12">
    <source>
        <dbReference type="SAM" id="SignalP"/>
    </source>
</evidence>
<evidence type="ECO:0000256" key="4">
    <source>
        <dbReference type="ARBA" id="ARBA00022605"/>
    </source>
</evidence>
<feature type="binding site" evidence="11">
    <location>
        <position position="159"/>
    </location>
    <ligand>
        <name>Ni(2+)</name>
        <dbReference type="ChEBI" id="CHEBI:49786"/>
        <note>for nickel-dependent acireductone dioxygenase activity</note>
    </ligand>
</feature>
<evidence type="ECO:0000256" key="10">
    <source>
        <dbReference type="ARBA" id="ARBA00023242"/>
    </source>
</evidence>
<feature type="chain" id="PRO_5002221945" description="Acireductone dioxygenase" evidence="12">
    <location>
        <begin position="17"/>
        <end position="210"/>
    </location>
</feature>
<gene>
    <name evidence="11" type="primary">ADI1</name>
    <name evidence="13" type="ORF">I312_03101</name>
</gene>
<feature type="binding site" evidence="11">
    <location>
        <position position="159"/>
    </location>
    <ligand>
        <name>Fe(2+)</name>
        <dbReference type="ChEBI" id="CHEBI:29033"/>
        <note>for iron-dependent acireductone dioxygenase activity</note>
    </ligand>
</feature>
<sequence length="210" mass="23971">MLFVLHLFASLYIIFSSGPHIKTMKAYIYDGKPGDQRLPHDTGIDIPEPTLAKLGVIYRRISIDSEGVWESKIDEFAKERGYKNRDRITVTREGLGEAYEEKIKSFFDEHLHEDEEIRYILAGSGYFDIRGAEGVHEEQWIRIALEAGDLIVLPAGIYHRFTVDSANTITAMRLFQDEPKWTPYSRQADGTDKLGSRDKYLETVRVGVAA</sequence>
<keyword evidence="7 11" id="KW-0560">Oxidoreductase</keyword>
<keyword evidence="8 11" id="KW-0408">Iron</keyword>
<name>A0A0D0TLB3_CRYGA</name>
<evidence type="ECO:0000256" key="5">
    <source>
        <dbReference type="ARBA" id="ARBA00022723"/>
    </source>
</evidence>
<keyword evidence="12" id="KW-0732">Signal</keyword>
<dbReference type="InterPro" id="IPR027496">
    <property type="entry name" value="ARD_euk"/>
</dbReference>
<comment type="cofactor">
    <cofactor evidence="11">
        <name>Fe(2+)</name>
        <dbReference type="ChEBI" id="CHEBI:29033"/>
    </cofactor>
    <cofactor evidence="11">
        <name>Ni(2+)</name>
        <dbReference type="ChEBI" id="CHEBI:49786"/>
    </cofactor>
    <text evidence="11">Binds either 1 Fe or Ni cation per monomer. Iron-binding promotes an acireductone dioxygenase reaction producing 2-keto-4-methylthiobutyrate, while nickel-binding promotes an acireductone dioxygenase reaction producing 3-(methylsulfanyl)propanoate.</text>
</comment>
<feature type="binding site" evidence="11">
    <location>
        <position position="112"/>
    </location>
    <ligand>
        <name>Fe(2+)</name>
        <dbReference type="ChEBI" id="CHEBI:29033"/>
        <note>for iron-dependent acireductone dioxygenase activity</note>
    </ligand>
</feature>
<feature type="binding site" evidence="11">
    <location>
        <position position="112"/>
    </location>
    <ligand>
        <name>Ni(2+)</name>
        <dbReference type="ChEBI" id="CHEBI:49786"/>
        <note>for nickel-dependent acireductone dioxygenase activity</note>
    </ligand>
</feature>